<dbReference type="Proteomes" id="UP000656732">
    <property type="component" value="Unassembled WGS sequence"/>
</dbReference>
<dbReference type="RefSeq" id="WP_189559791.1">
    <property type="nucleotide sequence ID" value="NZ_BMTE01000002.1"/>
</dbReference>
<evidence type="ECO:0000256" key="1">
    <source>
        <dbReference type="SAM" id="SignalP"/>
    </source>
</evidence>
<feature type="signal peptide" evidence="1">
    <location>
        <begin position="1"/>
        <end position="21"/>
    </location>
</feature>
<sequence>MRVRATAATAALLLAALTACGGGDDGGTAAKGKASTTAPAVDCMDENISQADWMAHCSDEGAEPGGDSTGRQATVLEFGESYTWPDGLEVTVVDAKVFTDHDEDLLESPEPGNTDFRVGLKLENGGTGPVALDDLSLIVEGATNGGEAVFTLFSKGSQPLEGRLAPGVSTTKNHDNSIESQYGRKIVVTVQRSSDDSSLAFPEFNGTITE</sequence>
<keyword evidence="1" id="KW-0732">Signal</keyword>
<keyword evidence="3" id="KW-1185">Reference proteome</keyword>
<reference evidence="2" key="2">
    <citation type="submission" date="2020-09" db="EMBL/GenBank/DDBJ databases">
        <authorList>
            <person name="Sun Q."/>
            <person name="Ohkuma M."/>
        </authorList>
    </citation>
    <scope>NUCLEOTIDE SEQUENCE</scope>
    <source>
        <strain evidence="2">JCM 4403</strain>
    </source>
</reference>
<accession>A0A918BTZ7</accession>
<evidence type="ECO:0008006" key="4">
    <source>
        <dbReference type="Google" id="ProtNLM"/>
    </source>
</evidence>
<evidence type="ECO:0000313" key="2">
    <source>
        <dbReference type="EMBL" id="GGQ92436.1"/>
    </source>
</evidence>
<gene>
    <name evidence="2" type="ORF">GCM10010280_45110</name>
</gene>
<comment type="caution">
    <text evidence="2">The sequence shown here is derived from an EMBL/GenBank/DDBJ whole genome shotgun (WGS) entry which is preliminary data.</text>
</comment>
<proteinExistence type="predicted"/>
<organism evidence="2 3">
    <name type="scientific">Streptomyces pilosus</name>
    <dbReference type="NCBI Taxonomy" id="28893"/>
    <lineage>
        <taxon>Bacteria</taxon>
        <taxon>Bacillati</taxon>
        <taxon>Actinomycetota</taxon>
        <taxon>Actinomycetes</taxon>
        <taxon>Kitasatosporales</taxon>
        <taxon>Streptomycetaceae</taxon>
        <taxon>Streptomyces</taxon>
    </lineage>
</organism>
<evidence type="ECO:0000313" key="3">
    <source>
        <dbReference type="Proteomes" id="UP000656732"/>
    </source>
</evidence>
<feature type="chain" id="PRO_5037931415" description="Lipoprotein" evidence="1">
    <location>
        <begin position="22"/>
        <end position="210"/>
    </location>
</feature>
<dbReference type="PROSITE" id="PS51257">
    <property type="entry name" value="PROKAR_LIPOPROTEIN"/>
    <property type="match status" value="1"/>
</dbReference>
<dbReference type="EMBL" id="BMTU01000009">
    <property type="protein sequence ID" value="GGQ92436.1"/>
    <property type="molecule type" value="Genomic_DNA"/>
</dbReference>
<protein>
    <recommendedName>
        <fullName evidence="4">Lipoprotein</fullName>
    </recommendedName>
</protein>
<dbReference type="AlphaFoldDB" id="A0A918BTZ7"/>
<name>A0A918BTZ7_9ACTN</name>
<reference evidence="2" key="1">
    <citation type="journal article" date="2014" name="Int. J. Syst. Evol. Microbiol.">
        <title>Complete genome sequence of Corynebacterium casei LMG S-19264T (=DSM 44701T), isolated from a smear-ripened cheese.</title>
        <authorList>
            <consortium name="US DOE Joint Genome Institute (JGI-PGF)"/>
            <person name="Walter F."/>
            <person name="Albersmeier A."/>
            <person name="Kalinowski J."/>
            <person name="Ruckert C."/>
        </authorList>
    </citation>
    <scope>NUCLEOTIDE SEQUENCE</scope>
    <source>
        <strain evidence="2">JCM 4403</strain>
    </source>
</reference>